<dbReference type="GO" id="GO:0004930">
    <property type="term" value="F:G protein-coupled receptor activity"/>
    <property type="evidence" value="ECO:0007669"/>
    <property type="project" value="InterPro"/>
</dbReference>
<dbReference type="InterPro" id="IPR000832">
    <property type="entry name" value="GPCR_2_secretin-like"/>
</dbReference>
<dbReference type="Proteomes" id="UP000677054">
    <property type="component" value="Unassembled WGS sequence"/>
</dbReference>
<feature type="transmembrane region" description="Helical" evidence="5">
    <location>
        <begin position="627"/>
        <end position="647"/>
    </location>
</feature>
<dbReference type="Gene3D" id="1.10.533.10">
    <property type="entry name" value="Death Domain, Fas"/>
    <property type="match status" value="1"/>
</dbReference>
<dbReference type="Pfam" id="PF00619">
    <property type="entry name" value="CARD"/>
    <property type="match status" value="1"/>
</dbReference>
<dbReference type="PANTHER" id="PTHR46953">
    <property type="entry name" value="G-PROTEIN COUPLED RECEPTOR MTH-LIKE 1-RELATED"/>
    <property type="match status" value="1"/>
</dbReference>
<name>A0A7R9A209_9CRUS</name>
<evidence type="ECO:0000313" key="10">
    <source>
        <dbReference type="Proteomes" id="UP000677054"/>
    </source>
</evidence>
<dbReference type="InterPro" id="IPR052808">
    <property type="entry name" value="GPCR_Mth-like"/>
</dbReference>
<keyword evidence="3 5" id="KW-1133">Transmembrane helix</keyword>
<sequence length="814" mass="91932">MMAFLLRLTSVLSLFLFRFPGAWVRGESPELESEKCCPGEGQHAVFHPDTGTVRCVGLLESEDAFPFPDCKAKAKLVRSNHVDSEPRTIPHCRGEFLVGDGENETVLEAFLFCPSDADSERANQTKILLQKCCPLDEEYDADLEKCISRRHDWTPTVFSSTKGEFRDLSRDEYRLRIDDLSSIPCTKHFLSFHAPGLVPWQGYPVVLDTGHLYVPALNSTFSHDQFCLDYGRFPSDKSEGNLARICHPTEKKIQECEGKSCVLKCCPESDYLLNLAGRWPRCSPAGKIWDPKRYFRSHPDLEDIRVITGFPVCPLRPILLGKLQLDIDPNPNHDFYFSGTGSLTTRVFGGVAIHFDVPRYCIDETRNIFGVMNHIACVCDPRLRMSTKTTGASFVLAPLSALFLVVAFLLILFSPERKSLPGKVRVVCVGSILLHSVCVCFRTDTFYFGVSIPLCLVANLVDAFWILSAFFWLNVMCFDLWRTLRVLQTPLLKEETKRLLVYSLYAIGSPAFLVAIACIQIFAGGVFPLRADSELVLMLHSRMCIPLDPPGGIWYNLVPVFFILVTNAIFFGLSRNSLIQRAKDTSHLTPTQKQLGTFWLYLKLFVVMGGTWLAGMVGYFIQEIPDPHFHTVLSGLQGVFIFFIFLWEQDAVKSLKSKWEESLASLLLARKIAKFASSSRTGNRVLQTSLLKEETKRLLVYSLYPFGSPAFLVAIACIHLFAGRVFPLRADSELTLMQNWDKIVRNLLADQVAPILISMNILDVEWKDTVDEPKTRQNKSEAILRLVRAKDDNGLRAFQEALRRVGQLHLLQNN</sequence>
<feature type="transmembrane region" description="Helical" evidence="5">
    <location>
        <begin position="456"/>
        <end position="478"/>
    </location>
</feature>
<comment type="subcellular location">
    <subcellularLocation>
        <location evidence="1">Membrane</location>
        <topology evidence="1">Multi-pass membrane protein</topology>
    </subcellularLocation>
</comment>
<evidence type="ECO:0000259" key="7">
    <source>
        <dbReference type="PROSITE" id="PS50209"/>
    </source>
</evidence>
<feature type="transmembrane region" description="Helical" evidence="5">
    <location>
        <begin position="598"/>
        <end position="621"/>
    </location>
</feature>
<feature type="transmembrane region" description="Helical" evidence="5">
    <location>
        <begin position="499"/>
        <end position="523"/>
    </location>
</feature>
<accession>A0A7R9A209</accession>
<evidence type="ECO:0000256" key="5">
    <source>
        <dbReference type="SAM" id="Phobius"/>
    </source>
</evidence>
<keyword evidence="2 5" id="KW-0812">Transmembrane</keyword>
<evidence type="ECO:0000256" key="3">
    <source>
        <dbReference type="ARBA" id="ARBA00022989"/>
    </source>
</evidence>
<evidence type="ECO:0000256" key="1">
    <source>
        <dbReference type="ARBA" id="ARBA00004141"/>
    </source>
</evidence>
<dbReference type="OrthoDB" id="6134459at2759"/>
<dbReference type="CDD" id="cd01671">
    <property type="entry name" value="CARD"/>
    <property type="match status" value="1"/>
</dbReference>
<feature type="domain" description="CARD" evidence="7">
    <location>
        <begin position="728"/>
        <end position="814"/>
    </location>
</feature>
<keyword evidence="6" id="KW-0732">Signal</keyword>
<keyword evidence="4 5" id="KW-0472">Membrane</keyword>
<proteinExistence type="predicted"/>
<feature type="transmembrane region" description="Helical" evidence="5">
    <location>
        <begin position="391"/>
        <end position="414"/>
    </location>
</feature>
<gene>
    <name evidence="9" type="ORF">DSTB1V02_LOCUS5136</name>
</gene>
<dbReference type="CDD" id="cd15039">
    <property type="entry name" value="7tmB3_Methuselah-like"/>
    <property type="match status" value="1"/>
</dbReference>
<feature type="transmembrane region" description="Helical" evidence="5">
    <location>
        <begin position="698"/>
        <end position="722"/>
    </location>
</feature>
<dbReference type="EMBL" id="LR900336">
    <property type="protein sequence ID" value="CAD7245262.1"/>
    <property type="molecule type" value="Genomic_DNA"/>
</dbReference>
<feature type="chain" id="PRO_5036209619" evidence="6">
    <location>
        <begin position="27"/>
        <end position="814"/>
    </location>
</feature>
<dbReference type="SUPFAM" id="SSF47986">
    <property type="entry name" value="DEATH domain"/>
    <property type="match status" value="1"/>
</dbReference>
<dbReference type="EMBL" id="CAJPEV010000819">
    <property type="protein sequence ID" value="CAG0888816.1"/>
    <property type="molecule type" value="Genomic_DNA"/>
</dbReference>
<dbReference type="PANTHER" id="PTHR46953:SF1">
    <property type="entry name" value="G-PROTEIN COUPLED RECEPTOR MTH-LIKE 1-RELATED"/>
    <property type="match status" value="1"/>
</dbReference>
<keyword evidence="10" id="KW-1185">Reference proteome</keyword>
<protein>
    <submittedName>
        <fullName evidence="9">Uncharacterized protein</fullName>
    </submittedName>
</protein>
<dbReference type="GO" id="GO:0042981">
    <property type="term" value="P:regulation of apoptotic process"/>
    <property type="evidence" value="ECO:0007669"/>
    <property type="project" value="InterPro"/>
</dbReference>
<feature type="signal peptide" evidence="6">
    <location>
        <begin position="1"/>
        <end position="26"/>
    </location>
</feature>
<reference evidence="9" key="1">
    <citation type="submission" date="2020-11" db="EMBL/GenBank/DDBJ databases">
        <authorList>
            <person name="Tran Van P."/>
        </authorList>
    </citation>
    <scope>NUCLEOTIDE SEQUENCE</scope>
</reference>
<dbReference type="InterPro" id="IPR017981">
    <property type="entry name" value="GPCR_2-like_7TM"/>
</dbReference>
<dbReference type="GO" id="GO:0007166">
    <property type="term" value="P:cell surface receptor signaling pathway"/>
    <property type="evidence" value="ECO:0007669"/>
    <property type="project" value="InterPro"/>
</dbReference>
<feature type="domain" description="G-protein coupled receptors family 2 profile 2" evidence="8">
    <location>
        <begin position="389"/>
        <end position="649"/>
    </location>
</feature>
<evidence type="ECO:0000256" key="2">
    <source>
        <dbReference type="ARBA" id="ARBA00022692"/>
    </source>
</evidence>
<evidence type="ECO:0000256" key="6">
    <source>
        <dbReference type="SAM" id="SignalP"/>
    </source>
</evidence>
<dbReference type="GO" id="GO:0016020">
    <property type="term" value="C:membrane"/>
    <property type="evidence" value="ECO:0007669"/>
    <property type="project" value="UniProtKB-SubCell"/>
</dbReference>
<organism evidence="9">
    <name type="scientific">Darwinula stevensoni</name>
    <dbReference type="NCBI Taxonomy" id="69355"/>
    <lineage>
        <taxon>Eukaryota</taxon>
        <taxon>Metazoa</taxon>
        <taxon>Ecdysozoa</taxon>
        <taxon>Arthropoda</taxon>
        <taxon>Crustacea</taxon>
        <taxon>Oligostraca</taxon>
        <taxon>Ostracoda</taxon>
        <taxon>Podocopa</taxon>
        <taxon>Podocopida</taxon>
        <taxon>Darwinulocopina</taxon>
        <taxon>Darwinuloidea</taxon>
        <taxon>Darwinulidae</taxon>
        <taxon>Darwinula</taxon>
    </lineage>
</organism>
<feature type="transmembrane region" description="Helical" evidence="5">
    <location>
        <begin position="553"/>
        <end position="573"/>
    </location>
</feature>
<evidence type="ECO:0000313" key="9">
    <source>
        <dbReference type="EMBL" id="CAD7245262.1"/>
    </source>
</evidence>
<dbReference type="Gene3D" id="1.20.1070.10">
    <property type="entry name" value="Rhodopsin 7-helix transmembrane proteins"/>
    <property type="match status" value="1"/>
</dbReference>
<dbReference type="AlphaFoldDB" id="A0A7R9A209"/>
<dbReference type="Pfam" id="PF00002">
    <property type="entry name" value="7tm_2"/>
    <property type="match status" value="1"/>
</dbReference>
<evidence type="ECO:0000259" key="8">
    <source>
        <dbReference type="PROSITE" id="PS50261"/>
    </source>
</evidence>
<dbReference type="InterPro" id="IPR011029">
    <property type="entry name" value="DEATH-like_dom_sf"/>
</dbReference>
<feature type="transmembrane region" description="Helical" evidence="5">
    <location>
        <begin position="426"/>
        <end position="450"/>
    </location>
</feature>
<evidence type="ECO:0000256" key="4">
    <source>
        <dbReference type="ARBA" id="ARBA00023136"/>
    </source>
</evidence>
<dbReference type="InterPro" id="IPR001315">
    <property type="entry name" value="CARD"/>
</dbReference>
<dbReference type="PROSITE" id="PS50209">
    <property type="entry name" value="CARD"/>
    <property type="match status" value="1"/>
</dbReference>
<dbReference type="PROSITE" id="PS50261">
    <property type="entry name" value="G_PROTEIN_RECEP_F2_4"/>
    <property type="match status" value="1"/>
</dbReference>